<evidence type="ECO:0000256" key="3">
    <source>
        <dbReference type="ARBA" id="ARBA00022771"/>
    </source>
</evidence>
<dbReference type="InterPro" id="IPR001965">
    <property type="entry name" value="Znf_PHD"/>
</dbReference>
<dbReference type="InterPro" id="IPR054483">
    <property type="entry name" value="DC1-like_CT"/>
</dbReference>
<dbReference type="ExpressionAtlas" id="A0A5S9YFH3">
    <property type="expression patterns" value="baseline and differential"/>
</dbReference>
<dbReference type="SUPFAM" id="SSF57889">
    <property type="entry name" value="Cysteine-rich domain"/>
    <property type="match status" value="4"/>
</dbReference>
<gene>
    <name evidence="6" type="ORF">C24_LOCUS25682</name>
</gene>
<proteinExistence type="predicted"/>
<dbReference type="PANTHER" id="PTHR32410:SF153">
    <property type="entry name" value="CHP-RICH ZINC FINGER PROTEIN-LIKE-RELATED"/>
    <property type="match status" value="1"/>
</dbReference>
<dbReference type="Pfam" id="PF03107">
    <property type="entry name" value="C1_2"/>
    <property type="match status" value="5"/>
</dbReference>
<name>A0A5S9YFH3_ARATH</name>
<feature type="domain" description="Phorbol-ester/DAG-type" evidence="5">
    <location>
        <begin position="163"/>
        <end position="215"/>
    </location>
</feature>
<dbReference type="InterPro" id="IPR053192">
    <property type="entry name" value="Vacuole_Formation_Reg"/>
</dbReference>
<keyword evidence="3" id="KW-0863">Zinc-finger</keyword>
<dbReference type="GO" id="GO:0008270">
    <property type="term" value="F:zinc ion binding"/>
    <property type="evidence" value="ECO:0007669"/>
    <property type="project" value="UniProtKB-KW"/>
</dbReference>
<organism evidence="6 7">
    <name type="scientific">Arabidopsis thaliana</name>
    <name type="common">Mouse-ear cress</name>
    <dbReference type="NCBI Taxonomy" id="3702"/>
    <lineage>
        <taxon>Eukaryota</taxon>
        <taxon>Viridiplantae</taxon>
        <taxon>Streptophyta</taxon>
        <taxon>Embryophyta</taxon>
        <taxon>Tracheophyta</taxon>
        <taxon>Spermatophyta</taxon>
        <taxon>Magnoliopsida</taxon>
        <taxon>eudicotyledons</taxon>
        <taxon>Gunneridae</taxon>
        <taxon>Pentapetalae</taxon>
        <taxon>rosids</taxon>
        <taxon>malvids</taxon>
        <taxon>Brassicales</taxon>
        <taxon>Brassicaceae</taxon>
        <taxon>Camelineae</taxon>
        <taxon>Arabidopsis</taxon>
    </lineage>
</organism>
<dbReference type="PROSITE" id="PS50081">
    <property type="entry name" value="ZF_DAG_PE_2"/>
    <property type="match status" value="1"/>
</dbReference>
<dbReference type="EMBL" id="CACSHJ010000096">
    <property type="protein sequence ID" value="CAA0410065.1"/>
    <property type="molecule type" value="Genomic_DNA"/>
</dbReference>
<evidence type="ECO:0000256" key="4">
    <source>
        <dbReference type="ARBA" id="ARBA00022833"/>
    </source>
</evidence>
<keyword evidence="4" id="KW-0862">Zinc</keyword>
<dbReference type="InterPro" id="IPR002219">
    <property type="entry name" value="PKC_DAG/PE"/>
</dbReference>
<accession>A0A5S9YFH3</accession>
<dbReference type="PANTHER" id="PTHR32410">
    <property type="entry name" value="CYSTEINE/HISTIDINE-RICH C1 DOMAIN FAMILY PROTEIN"/>
    <property type="match status" value="1"/>
</dbReference>
<evidence type="ECO:0000259" key="5">
    <source>
        <dbReference type="PROSITE" id="PS50081"/>
    </source>
</evidence>
<keyword evidence="1" id="KW-0479">Metal-binding</keyword>
<dbReference type="SMART" id="SM00249">
    <property type="entry name" value="PHD"/>
    <property type="match status" value="3"/>
</dbReference>
<keyword evidence="2" id="KW-0677">Repeat</keyword>
<dbReference type="InterPro" id="IPR004146">
    <property type="entry name" value="DC1"/>
</dbReference>
<evidence type="ECO:0000313" key="6">
    <source>
        <dbReference type="EMBL" id="CAA0410065.1"/>
    </source>
</evidence>
<reference evidence="6 7" key="1">
    <citation type="submission" date="2019-12" db="EMBL/GenBank/DDBJ databases">
        <authorList>
            <person name="Jiao W.-B."/>
            <person name="Schneeberger K."/>
        </authorList>
    </citation>
    <scope>NUCLEOTIDE SEQUENCE [LARGE SCALE GENOMIC DNA]</scope>
    <source>
        <strain evidence="7">cv. C24</strain>
    </source>
</reference>
<dbReference type="Proteomes" id="UP000434276">
    <property type="component" value="Unassembled WGS sequence"/>
</dbReference>
<dbReference type="OrthoDB" id="1058046at2759"/>
<dbReference type="AlphaFoldDB" id="A0A5S9YFH3"/>
<evidence type="ECO:0000256" key="1">
    <source>
        <dbReference type="ARBA" id="ARBA00022723"/>
    </source>
</evidence>
<evidence type="ECO:0000313" key="7">
    <source>
        <dbReference type="Proteomes" id="UP000434276"/>
    </source>
</evidence>
<dbReference type="Pfam" id="PF22926">
    <property type="entry name" value="C1-like_CT"/>
    <property type="match status" value="1"/>
</dbReference>
<sequence length="670" mass="77402">MSSVGVFSKKERDGKYFWVFTLAQTKDPTSSRETLAINSGGDDLPLQPLFFCPAARIKFQNLNIKEEDKAKCRPFNSSPHFPSTRSGDQQDKSLLDCDQHDICKLPVVPLFWCNNKRPSYVEFQCGACYMANKLSSSYFACLQCQKHFHKECVQSPLEIKHPSHPFHPLRLYSYERFFKKCIHCEKFIRMDMLYHCITCDLSMHTVCAMRSIAFVVNHSKSHPHPLTFFPAQASLVCSFCAMIKKLDPTYVCIECVFAIHKRCMGFPHVIRISRHHHRISFTSSLPSGNLSCRACHQQVDNDYGAYACNKCDAYVVHSKCALNRNTWDGKDLEGIPEEEDFIDDGEPFERIADGIILHPFHSHQLQLEIFRAYDKNKYCQGCALPIYKGQFYSCMELECHYILHESCAEAPRKKRYPLYPHPLTLKVAMERDSDVGYFNCKECMRDGNGFFYEYRKEKKIFQLDLRCASIIEPFDYQGHQHPLFLPWDTEKKTRCQMCKYESKESKLICLECNYSICFSCVTFPYKARYKHDSHFLTICDGKEASDQPDWCEACECKIEEVKTPGYNGKNKKIEVRFYKCDDCCTTLHVECLLGADVYMKPGETENLSLTPYSFKDEDWADWIDVGVLPNSSLSRPICIGCKRRCPSSIFFKTKGDGTINCSMGCLEFVP</sequence>
<dbReference type="InterPro" id="IPR046349">
    <property type="entry name" value="C1-like_sf"/>
</dbReference>
<protein>
    <recommendedName>
        <fullName evidence="5">Phorbol-ester/DAG-type domain-containing protein</fullName>
    </recommendedName>
</protein>
<evidence type="ECO:0000256" key="2">
    <source>
        <dbReference type="ARBA" id="ARBA00022737"/>
    </source>
</evidence>